<comment type="caution">
    <text evidence="4">The sequence shown here is derived from an EMBL/GenBank/DDBJ whole genome shotgun (WGS) entry which is preliminary data.</text>
</comment>
<dbReference type="GO" id="GO:0005524">
    <property type="term" value="F:ATP binding"/>
    <property type="evidence" value="ECO:0007669"/>
    <property type="project" value="InterPro"/>
</dbReference>
<feature type="signal peptide" evidence="2">
    <location>
        <begin position="1"/>
        <end position="18"/>
    </location>
</feature>
<feature type="region of interest" description="Disordered" evidence="1">
    <location>
        <begin position="42"/>
        <end position="67"/>
    </location>
</feature>
<evidence type="ECO:0000313" key="4">
    <source>
        <dbReference type="EMBL" id="CAJ1954387.1"/>
    </source>
</evidence>
<dbReference type="Pfam" id="PF03109">
    <property type="entry name" value="ABC1"/>
    <property type="match status" value="1"/>
</dbReference>
<dbReference type="Proteomes" id="UP001295423">
    <property type="component" value="Unassembled WGS sequence"/>
</dbReference>
<keyword evidence="5" id="KW-1185">Reference proteome</keyword>
<name>A0AAD2FVW1_9STRA</name>
<evidence type="ECO:0000256" key="2">
    <source>
        <dbReference type="SAM" id="SignalP"/>
    </source>
</evidence>
<gene>
    <name evidence="4" type="ORF">CYCCA115_LOCUS14979</name>
</gene>
<feature type="domain" description="Protein kinase" evidence="3">
    <location>
        <begin position="196"/>
        <end position="522"/>
    </location>
</feature>
<sequence>MMPRIMFLSLVLLPYAVAFLSNPNGQMLSPVKTTTMNPKISHLEMSSRATTSSSSSSSRRKKSVTDRSQEEAVALIQDIIQAAVDAGPRAGPARTFQAYRAFADTFKEFLPTPPLPGMSREVPTFSVPKVLRTLFEKLGATYIKLGQFIASSPTLFPKEYVLEFQKCLDKTDPLEWSIIKRVIEKELGPISKSFDYVDTKPLASASIAQVHTARLKTGEEVVIKVQKPGIDASLKADLGFIYVAARVLEFLQPDWERTSLAAIAGDIRSSMLEELDFEKEARNTEEFRRFLAENKLLNKATAPMVYRDYTTKKVFTMERLNGISMLDEETISKASNDPTMGQEAIVTALNIWTESVMKMPWFHADVHAGNLLLLDDNRVGFIDFGIVGRVSDKTFQAINELSTALALADYKGMAEALCNMGATDEEVDTEKFGKDIETVMRRIANVQTDVTVAEMSDGSVSGAINFDETEITNLLLELVDVTEDNGLKLPREFGLLVKQSLYFDRYLKILAPELDVMSDSRVTGLGDSAKMIEGKGNNEDSKDVVIDV</sequence>
<dbReference type="PROSITE" id="PS50011">
    <property type="entry name" value="PROTEIN_KINASE_DOM"/>
    <property type="match status" value="1"/>
</dbReference>
<dbReference type="EMBL" id="CAKOGP040001869">
    <property type="protein sequence ID" value="CAJ1954387.1"/>
    <property type="molecule type" value="Genomic_DNA"/>
</dbReference>
<organism evidence="4 5">
    <name type="scientific">Cylindrotheca closterium</name>
    <dbReference type="NCBI Taxonomy" id="2856"/>
    <lineage>
        <taxon>Eukaryota</taxon>
        <taxon>Sar</taxon>
        <taxon>Stramenopiles</taxon>
        <taxon>Ochrophyta</taxon>
        <taxon>Bacillariophyta</taxon>
        <taxon>Bacillariophyceae</taxon>
        <taxon>Bacillariophycidae</taxon>
        <taxon>Bacillariales</taxon>
        <taxon>Bacillariaceae</taxon>
        <taxon>Cylindrotheca</taxon>
    </lineage>
</organism>
<protein>
    <recommendedName>
        <fullName evidence="3">Protein kinase domain-containing protein</fullName>
    </recommendedName>
</protein>
<dbReference type="SUPFAM" id="SSF56112">
    <property type="entry name" value="Protein kinase-like (PK-like)"/>
    <property type="match status" value="1"/>
</dbReference>
<dbReference type="CDD" id="cd05121">
    <property type="entry name" value="ABC1_ADCK3-like"/>
    <property type="match status" value="1"/>
</dbReference>
<reference evidence="4" key="1">
    <citation type="submission" date="2023-08" db="EMBL/GenBank/DDBJ databases">
        <authorList>
            <person name="Audoor S."/>
            <person name="Bilcke G."/>
        </authorList>
    </citation>
    <scope>NUCLEOTIDE SEQUENCE</scope>
</reference>
<evidence type="ECO:0000313" key="5">
    <source>
        <dbReference type="Proteomes" id="UP001295423"/>
    </source>
</evidence>
<feature type="compositionally biased region" description="Low complexity" evidence="1">
    <location>
        <begin position="46"/>
        <end position="57"/>
    </location>
</feature>
<dbReference type="InterPro" id="IPR051130">
    <property type="entry name" value="Mito_struct-func_regulator"/>
</dbReference>
<dbReference type="AlphaFoldDB" id="A0AAD2FVW1"/>
<dbReference type="GO" id="GO:0004672">
    <property type="term" value="F:protein kinase activity"/>
    <property type="evidence" value="ECO:0007669"/>
    <property type="project" value="InterPro"/>
</dbReference>
<dbReference type="InterPro" id="IPR000719">
    <property type="entry name" value="Prot_kinase_dom"/>
</dbReference>
<evidence type="ECO:0000259" key="3">
    <source>
        <dbReference type="PROSITE" id="PS50011"/>
    </source>
</evidence>
<dbReference type="InterPro" id="IPR011009">
    <property type="entry name" value="Kinase-like_dom_sf"/>
</dbReference>
<dbReference type="InterPro" id="IPR004147">
    <property type="entry name" value="ABC1_dom"/>
</dbReference>
<feature type="chain" id="PRO_5042185760" description="Protein kinase domain-containing protein" evidence="2">
    <location>
        <begin position="19"/>
        <end position="548"/>
    </location>
</feature>
<dbReference type="PANTHER" id="PTHR43173:SF22">
    <property type="entry name" value="OS07G0227800 PROTEIN"/>
    <property type="match status" value="1"/>
</dbReference>
<evidence type="ECO:0000256" key="1">
    <source>
        <dbReference type="SAM" id="MobiDB-lite"/>
    </source>
</evidence>
<dbReference type="PANTHER" id="PTHR43173">
    <property type="entry name" value="ABC1 FAMILY PROTEIN"/>
    <property type="match status" value="1"/>
</dbReference>
<accession>A0AAD2FVW1</accession>
<proteinExistence type="predicted"/>
<keyword evidence="2" id="KW-0732">Signal</keyword>